<dbReference type="RefSeq" id="WP_003056055.1">
    <property type="nucleotide sequence ID" value="NZ_CP006704.1"/>
</dbReference>
<dbReference type="InterPro" id="IPR036388">
    <property type="entry name" value="WH-like_DNA-bd_sf"/>
</dbReference>
<evidence type="ECO:0000313" key="6">
    <source>
        <dbReference type="Proteomes" id="UP000028782"/>
    </source>
</evidence>
<reference evidence="5 6" key="1">
    <citation type="journal article" date="2014" name="Genome Announc.">
        <title>Complete Genome Sequence of Polychlorinated Biphenyl Degrader Comamonas testosteroni TK102 (NBRC 109938).</title>
        <authorList>
            <person name="Fukuda K."/>
            <person name="Hosoyama A."/>
            <person name="Tsuchikane K."/>
            <person name="Ohji S."/>
            <person name="Yamazoe A."/>
            <person name="Fujita N."/>
            <person name="Shintani M."/>
            <person name="Kimbara K."/>
        </authorList>
    </citation>
    <scope>NUCLEOTIDE SEQUENCE [LARGE SCALE GENOMIC DNA]</scope>
    <source>
        <strain evidence="5">TK102</strain>
    </source>
</reference>
<dbReference type="SMART" id="SM00347">
    <property type="entry name" value="HTH_MARR"/>
    <property type="match status" value="1"/>
</dbReference>
<dbReference type="GO" id="GO:0003700">
    <property type="term" value="F:DNA-binding transcription factor activity"/>
    <property type="evidence" value="ECO:0007669"/>
    <property type="project" value="InterPro"/>
</dbReference>
<evidence type="ECO:0000313" key="5">
    <source>
        <dbReference type="EMBL" id="AIJ46439.1"/>
    </source>
</evidence>
<dbReference type="InterPro" id="IPR052067">
    <property type="entry name" value="Metal_resp_HTH_trans_reg"/>
</dbReference>
<name>A0A076PI37_COMTE</name>
<sequence>MNKKTCETPWSQLNAQGDGLTVDDFITTLMSQVGNALRRTITVPYAEKHDLTVSEWRLLALIAHARRLAFSDLVIQSTSDKALVSRALKRLQAKGLVDLQGEGNTPRKKIFCRITEQGETLHAQVMPLARASQAAAIRTLPEDERNAMYRALMRLRAHCEQAATLSAEQEAGLD</sequence>
<dbReference type="Proteomes" id="UP000028782">
    <property type="component" value="Chromosome"/>
</dbReference>
<gene>
    <name evidence="5" type="ORF">O987_11600</name>
</gene>
<dbReference type="PROSITE" id="PS50995">
    <property type="entry name" value="HTH_MARR_2"/>
    <property type="match status" value="1"/>
</dbReference>
<proteinExistence type="predicted"/>
<dbReference type="InterPro" id="IPR000835">
    <property type="entry name" value="HTH_MarR-typ"/>
</dbReference>
<dbReference type="PANTHER" id="PTHR35790:SF4">
    <property type="entry name" value="HTH-TYPE TRANSCRIPTIONAL REGULATOR PCHR"/>
    <property type="match status" value="1"/>
</dbReference>
<dbReference type="InterPro" id="IPR036390">
    <property type="entry name" value="WH_DNA-bd_sf"/>
</dbReference>
<feature type="domain" description="HTH marR-type" evidence="4">
    <location>
        <begin position="23"/>
        <end position="157"/>
    </location>
</feature>
<dbReference type="EMBL" id="CP006704">
    <property type="protein sequence ID" value="AIJ46439.1"/>
    <property type="molecule type" value="Genomic_DNA"/>
</dbReference>
<dbReference type="HOGENOM" id="CLU_083287_8_0_4"/>
<dbReference type="Gene3D" id="1.10.10.10">
    <property type="entry name" value="Winged helix-like DNA-binding domain superfamily/Winged helix DNA-binding domain"/>
    <property type="match status" value="1"/>
</dbReference>
<dbReference type="SUPFAM" id="SSF46785">
    <property type="entry name" value="Winged helix' DNA-binding domain"/>
    <property type="match status" value="1"/>
</dbReference>
<dbReference type="PANTHER" id="PTHR35790">
    <property type="entry name" value="HTH-TYPE TRANSCRIPTIONAL REGULATOR PCHR"/>
    <property type="match status" value="1"/>
</dbReference>
<dbReference type="GO" id="GO:0003677">
    <property type="term" value="F:DNA binding"/>
    <property type="evidence" value="ECO:0007669"/>
    <property type="project" value="UniProtKB-KW"/>
</dbReference>
<dbReference type="AlphaFoldDB" id="A0A076PI37"/>
<evidence type="ECO:0000256" key="1">
    <source>
        <dbReference type="ARBA" id="ARBA00023015"/>
    </source>
</evidence>
<protein>
    <submittedName>
        <fullName evidence="5">MarR family transcriptional regulator</fullName>
    </submittedName>
</protein>
<accession>A0A076PI37</accession>
<keyword evidence="1" id="KW-0805">Transcription regulation</keyword>
<evidence type="ECO:0000259" key="4">
    <source>
        <dbReference type="PROSITE" id="PS50995"/>
    </source>
</evidence>
<keyword evidence="3" id="KW-0804">Transcription</keyword>
<dbReference type="KEGG" id="ctes:O987_11600"/>
<evidence type="ECO:0000256" key="3">
    <source>
        <dbReference type="ARBA" id="ARBA00023163"/>
    </source>
</evidence>
<evidence type="ECO:0000256" key="2">
    <source>
        <dbReference type="ARBA" id="ARBA00023125"/>
    </source>
</evidence>
<keyword evidence="2" id="KW-0238">DNA-binding</keyword>
<dbReference type="Pfam" id="PF12802">
    <property type="entry name" value="MarR_2"/>
    <property type="match status" value="1"/>
</dbReference>
<organism evidence="5 6">
    <name type="scientific">Comamonas testosteroni TK102</name>
    <dbReference type="NCBI Taxonomy" id="1392005"/>
    <lineage>
        <taxon>Bacteria</taxon>
        <taxon>Pseudomonadati</taxon>
        <taxon>Pseudomonadota</taxon>
        <taxon>Betaproteobacteria</taxon>
        <taxon>Burkholderiales</taxon>
        <taxon>Comamonadaceae</taxon>
        <taxon>Comamonas</taxon>
    </lineage>
</organism>